<name>A0A914YFS0_9BILA</name>
<evidence type="ECO:0000313" key="3">
    <source>
        <dbReference type="WBParaSite" id="PSU_v2.g18299.t1"/>
    </source>
</evidence>
<proteinExistence type="predicted"/>
<dbReference type="WBParaSite" id="PSU_v2.g18299.t1">
    <property type="protein sequence ID" value="PSU_v2.g18299.t1"/>
    <property type="gene ID" value="PSU_v2.g18299"/>
</dbReference>
<keyword evidence="1" id="KW-0812">Transmembrane</keyword>
<keyword evidence="2" id="KW-1185">Reference proteome</keyword>
<reference evidence="3" key="1">
    <citation type="submission" date="2022-11" db="UniProtKB">
        <authorList>
            <consortium name="WormBaseParasite"/>
        </authorList>
    </citation>
    <scope>IDENTIFICATION</scope>
</reference>
<protein>
    <submittedName>
        <fullName evidence="3">Uncharacterized protein</fullName>
    </submittedName>
</protein>
<feature type="transmembrane region" description="Helical" evidence="1">
    <location>
        <begin position="80"/>
        <end position="100"/>
    </location>
</feature>
<keyword evidence="1" id="KW-0472">Membrane</keyword>
<organism evidence="2 3">
    <name type="scientific">Panagrolaimus superbus</name>
    <dbReference type="NCBI Taxonomy" id="310955"/>
    <lineage>
        <taxon>Eukaryota</taxon>
        <taxon>Metazoa</taxon>
        <taxon>Ecdysozoa</taxon>
        <taxon>Nematoda</taxon>
        <taxon>Chromadorea</taxon>
        <taxon>Rhabditida</taxon>
        <taxon>Tylenchina</taxon>
        <taxon>Panagrolaimomorpha</taxon>
        <taxon>Panagrolaimoidea</taxon>
        <taxon>Panagrolaimidae</taxon>
        <taxon>Panagrolaimus</taxon>
    </lineage>
</organism>
<evidence type="ECO:0000313" key="2">
    <source>
        <dbReference type="Proteomes" id="UP000887577"/>
    </source>
</evidence>
<evidence type="ECO:0000256" key="1">
    <source>
        <dbReference type="SAM" id="Phobius"/>
    </source>
</evidence>
<sequence>MAPNASDEFSSEAIRNARRQNVGGVATNSRVNAVYTIDAGARVQQPGNNTVYISQGQPVYIIPKAAVDEARAAASSRRNCILCIIITKLIVIAVVVIIIVSTN</sequence>
<dbReference type="Proteomes" id="UP000887577">
    <property type="component" value="Unplaced"/>
</dbReference>
<accession>A0A914YFS0</accession>
<keyword evidence="1" id="KW-1133">Transmembrane helix</keyword>
<dbReference type="AlphaFoldDB" id="A0A914YFS0"/>